<proteinExistence type="predicted"/>
<keyword evidence="3" id="KW-1185">Reference proteome</keyword>
<gene>
    <name evidence="2" type="ORF">Tco_1093995</name>
</gene>
<sequence length="433" mass="48178">MQDDSSRSRNDIDADDADIRPIYDEEPMAEVDQYAKQCQVKSPMLDSSLDTKTTEFLIQSLESENIFLKRTLLKCFKNDFSKDEALNSSKNMPRFSSNGMIYNHYLEEAKKTTHEKDKNSKSSMMPSTSLQSTTHSSKAKPRSNNHTSRSLPVSKSSCVTSNVLPLVDHSKNSSPFSDSKHFVYSTCHKCVFNVNHDACITKLLKEVNSRKVKSHKTRNSNKPIEQKSHTQQPGGNLTGIEFSILLVLGGFLRERYSLVAQARLTTHGSKVDISKIRECKQTLDLSEGTSLTGQQKQIIDFCAPLHLMASKKITTRPRTTTSTKVPTADMIVMTSMIKLESIFGPLFDEYFNGENQVVSKSSVVTTADASDKRQQQPDSTSSTSTLATTVTANGNFDMNENKGIMPTKIELTLEQSQQGVSDDVLVSIEGVEE</sequence>
<dbReference type="Proteomes" id="UP001151760">
    <property type="component" value="Unassembled WGS sequence"/>
</dbReference>
<feature type="region of interest" description="Disordered" evidence="1">
    <location>
        <begin position="111"/>
        <end position="154"/>
    </location>
</feature>
<feature type="compositionally biased region" description="Polar residues" evidence="1">
    <location>
        <begin position="121"/>
        <end position="136"/>
    </location>
</feature>
<evidence type="ECO:0000313" key="3">
    <source>
        <dbReference type="Proteomes" id="UP001151760"/>
    </source>
</evidence>
<protein>
    <submittedName>
        <fullName evidence="2">Uncharacterized protein</fullName>
    </submittedName>
</protein>
<feature type="compositionally biased region" description="Basic and acidic residues" evidence="1">
    <location>
        <begin position="111"/>
        <end position="120"/>
    </location>
</feature>
<reference evidence="2" key="2">
    <citation type="submission" date="2022-01" db="EMBL/GenBank/DDBJ databases">
        <authorList>
            <person name="Yamashiro T."/>
            <person name="Shiraishi A."/>
            <person name="Satake H."/>
            <person name="Nakayama K."/>
        </authorList>
    </citation>
    <scope>NUCLEOTIDE SEQUENCE</scope>
</reference>
<name>A0ABQ5IEA4_9ASTR</name>
<feature type="compositionally biased region" description="Basic residues" evidence="1">
    <location>
        <begin position="210"/>
        <end position="219"/>
    </location>
</feature>
<comment type="caution">
    <text evidence="2">The sequence shown here is derived from an EMBL/GenBank/DDBJ whole genome shotgun (WGS) entry which is preliminary data.</text>
</comment>
<reference evidence="2" key="1">
    <citation type="journal article" date="2022" name="Int. J. Mol. Sci.">
        <title>Draft Genome of Tanacetum Coccineum: Genomic Comparison of Closely Related Tanacetum-Family Plants.</title>
        <authorList>
            <person name="Yamashiro T."/>
            <person name="Shiraishi A."/>
            <person name="Nakayama K."/>
            <person name="Satake H."/>
        </authorList>
    </citation>
    <scope>NUCLEOTIDE SEQUENCE</scope>
</reference>
<evidence type="ECO:0000313" key="2">
    <source>
        <dbReference type="EMBL" id="GJT98477.1"/>
    </source>
</evidence>
<feature type="region of interest" description="Disordered" evidence="1">
    <location>
        <begin position="367"/>
        <end position="401"/>
    </location>
</feature>
<feature type="region of interest" description="Disordered" evidence="1">
    <location>
        <begin position="1"/>
        <end position="22"/>
    </location>
</feature>
<evidence type="ECO:0000256" key="1">
    <source>
        <dbReference type="SAM" id="MobiDB-lite"/>
    </source>
</evidence>
<feature type="compositionally biased region" description="Polar residues" evidence="1">
    <location>
        <begin position="144"/>
        <end position="154"/>
    </location>
</feature>
<accession>A0ABQ5IEA4</accession>
<feature type="compositionally biased region" description="Low complexity" evidence="1">
    <location>
        <begin position="379"/>
        <end position="391"/>
    </location>
</feature>
<organism evidence="2 3">
    <name type="scientific">Tanacetum coccineum</name>
    <dbReference type="NCBI Taxonomy" id="301880"/>
    <lineage>
        <taxon>Eukaryota</taxon>
        <taxon>Viridiplantae</taxon>
        <taxon>Streptophyta</taxon>
        <taxon>Embryophyta</taxon>
        <taxon>Tracheophyta</taxon>
        <taxon>Spermatophyta</taxon>
        <taxon>Magnoliopsida</taxon>
        <taxon>eudicotyledons</taxon>
        <taxon>Gunneridae</taxon>
        <taxon>Pentapetalae</taxon>
        <taxon>asterids</taxon>
        <taxon>campanulids</taxon>
        <taxon>Asterales</taxon>
        <taxon>Asteraceae</taxon>
        <taxon>Asteroideae</taxon>
        <taxon>Anthemideae</taxon>
        <taxon>Anthemidinae</taxon>
        <taxon>Tanacetum</taxon>
    </lineage>
</organism>
<feature type="region of interest" description="Disordered" evidence="1">
    <location>
        <begin position="210"/>
        <end position="235"/>
    </location>
</feature>
<dbReference type="EMBL" id="BQNB010020679">
    <property type="protein sequence ID" value="GJT98477.1"/>
    <property type="molecule type" value="Genomic_DNA"/>
</dbReference>